<dbReference type="Proteomes" id="UP000188184">
    <property type="component" value="Chromosome"/>
</dbReference>
<dbReference type="EMBL" id="CP019640">
    <property type="protein sequence ID" value="AQQ52037.1"/>
    <property type="molecule type" value="Genomic_DNA"/>
</dbReference>
<dbReference type="PANTHER" id="PTHR43355">
    <property type="entry name" value="FLAVIN REDUCTASE (NADPH)"/>
    <property type="match status" value="1"/>
</dbReference>
<dbReference type="AlphaFoldDB" id="A0A1Q2KW53"/>
<dbReference type="InterPro" id="IPR016040">
    <property type="entry name" value="NAD(P)-bd_dom"/>
</dbReference>
<dbReference type="InterPro" id="IPR051606">
    <property type="entry name" value="Polyketide_Oxido-like"/>
</dbReference>
<dbReference type="Gene3D" id="3.40.50.720">
    <property type="entry name" value="NAD(P)-binding Rossmann-like Domain"/>
    <property type="match status" value="1"/>
</dbReference>
<dbReference type="Pfam" id="PF13460">
    <property type="entry name" value="NAD_binding_10"/>
    <property type="match status" value="1"/>
</dbReference>
<dbReference type="InterPro" id="IPR036291">
    <property type="entry name" value="NAD(P)-bd_dom_sf"/>
</dbReference>
<dbReference type="PANTHER" id="PTHR43355:SF2">
    <property type="entry name" value="FLAVIN REDUCTASE (NADPH)"/>
    <property type="match status" value="1"/>
</dbReference>
<dbReference type="OrthoDB" id="9785372at2"/>
<accession>A0A1Q2KW53</accession>
<dbReference type="CDD" id="cd05244">
    <property type="entry name" value="BVR-B_like_SDR_a"/>
    <property type="match status" value="1"/>
</dbReference>
<reference evidence="2 3" key="1">
    <citation type="submission" date="2017-02" db="EMBL/GenBank/DDBJ databases">
        <title>The complete genomic sequence of a novel cold adapted crude oil-degrading bacterium Planococcus qaidamina Y42.</title>
        <authorList>
            <person name="Yang R."/>
        </authorList>
    </citation>
    <scope>NUCLEOTIDE SEQUENCE [LARGE SCALE GENOMIC DNA]</scope>
    <source>
        <strain evidence="2 3">Y42</strain>
    </source>
</reference>
<evidence type="ECO:0000313" key="3">
    <source>
        <dbReference type="Proteomes" id="UP000188184"/>
    </source>
</evidence>
<sequence length="203" mass="22321">MKIALFGATGRTGSEILRRALADGHDVTVLVRQPVAERARLTVIEGDVRTEADIKKTIAGADAVISALGTDRKTMLTDAMPLIIEAMKEQGIKRIITIGTAGILNSRLTPGVLRYQGGDSKRRSTFAAEEHEKAFRLLEASELDWTVICPTYLPEGEACGKYRTERDFLPEGGKEITTGDTAQFAYRELFNRKFVKSRAGIAY</sequence>
<protein>
    <recommendedName>
        <fullName evidence="1">NAD(P)-binding domain-containing protein</fullName>
    </recommendedName>
</protein>
<dbReference type="SUPFAM" id="SSF51735">
    <property type="entry name" value="NAD(P)-binding Rossmann-fold domains"/>
    <property type="match status" value="1"/>
</dbReference>
<proteinExistence type="predicted"/>
<name>A0A1Q2KW53_9BACL</name>
<gene>
    <name evidence="2" type="ORF">B0X71_02135</name>
</gene>
<feature type="domain" description="NAD(P)-binding" evidence="1">
    <location>
        <begin position="7"/>
        <end position="190"/>
    </location>
</feature>
<evidence type="ECO:0000259" key="1">
    <source>
        <dbReference type="Pfam" id="PF13460"/>
    </source>
</evidence>
<keyword evidence="3" id="KW-1185">Reference proteome</keyword>
<dbReference type="GO" id="GO:0016646">
    <property type="term" value="F:oxidoreductase activity, acting on the CH-NH group of donors, NAD or NADP as acceptor"/>
    <property type="evidence" value="ECO:0007669"/>
    <property type="project" value="TreeGrafter"/>
</dbReference>
<organism evidence="2 3">
    <name type="scientific">Planococcus lenghuensis</name>
    <dbReference type="NCBI Taxonomy" id="2213202"/>
    <lineage>
        <taxon>Bacteria</taxon>
        <taxon>Bacillati</taxon>
        <taxon>Bacillota</taxon>
        <taxon>Bacilli</taxon>
        <taxon>Bacillales</taxon>
        <taxon>Caryophanaceae</taxon>
        <taxon>Planococcus</taxon>
    </lineage>
</organism>
<dbReference type="KEGG" id="pmar:B0X71_02135"/>
<evidence type="ECO:0000313" key="2">
    <source>
        <dbReference type="EMBL" id="AQQ52037.1"/>
    </source>
</evidence>
<dbReference type="RefSeq" id="WP_077587909.1">
    <property type="nucleotide sequence ID" value="NZ_CP019640.1"/>
</dbReference>